<accession>A0AAV4CSL6</accession>
<reference evidence="1 2" key="1">
    <citation type="journal article" date="2021" name="Elife">
        <title>Chloroplast acquisition without the gene transfer in kleptoplastic sea slugs, Plakobranchus ocellatus.</title>
        <authorList>
            <person name="Maeda T."/>
            <person name="Takahashi S."/>
            <person name="Yoshida T."/>
            <person name="Shimamura S."/>
            <person name="Takaki Y."/>
            <person name="Nagai Y."/>
            <person name="Toyoda A."/>
            <person name="Suzuki Y."/>
            <person name="Arimoto A."/>
            <person name="Ishii H."/>
            <person name="Satoh N."/>
            <person name="Nishiyama T."/>
            <person name="Hasebe M."/>
            <person name="Maruyama T."/>
            <person name="Minagawa J."/>
            <person name="Obokata J."/>
            <person name="Shigenobu S."/>
        </authorList>
    </citation>
    <scope>NUCLEOTIDE SEQUENCE [LARGE SCALE GENOMIC DNA]</scope>
</reference>
<dbReference type="Proteomes" id="UP000735302">
    <property type="component" value="Unassembled WGS sequence"/>
</dbReference>
<name>A0AAV4CSL6_9GAST</name>
<comment type="caution">
    <text evidence="1">The sequence shown here is derived from an EMBL/GenBank/DDBJ whole genome shotgun (WGS) entry which is preliminary data.</text>
</comment>
<dbReference type="AlphaFoldDB" id="A0AAV4CSL6"/>
<evidence type="ECO:0000313" key="2">
    <source>
        <dbReference type="Proteomes" id="UP000735302"/>
    </source>
</evidence>
<evidence type="ECO:0000313" key="1">
    <source>
        <dbReference type="EMBL" id="GFO34850.1"/>
    </source>
</evidence>
<organism evidence="1 2">
    <name type="scientific">Plakobranchus ocellatus</name>
    <dbReference type="NCBI Taxonomy" id="259542"/>
    <lineage>
        <taxon>Eukaryota</taxon>
        <taxon>Metazoa</taxon>
        <taxon>Spiralia</taxon>
        <taxon>Lophotrochozoa</taxon>
        <taxon>Mollusca</taxon>
        <taxon>Gastropoda</taxon>
        <taxon>Heterobranchia</taxon>
        <taxon>Euthyneura</taxon>
        <taxon>Panpulmonata</taxon>
        <taxon>Sacoglossa</taxon>
        <taxon>Placobranchoidea</taxon>
        <taxon>Plakobranchidae</taxon>
        <taxon>Plakobranchus</taxon>
    </lineage>
</organism>
<sequence>MTHPAHSLFDLRQLGIHRDRMAKKNPCKSQTRGANSPNNFTTALFEDWTTTGQNSYKTGLLQDRAVTKLGCYRTGLFRTAT</sequence>
<protein>
    <submittedName>
        <fullName evidence="1">Uncharacterized protein</fullName>
    </submittedName>
</protein>
<proteinExistence type="predicted"/>
<keyword evidence="2" id="KW-1185">Reference proteome</keyword>
<gene>
    <name evidence="1" type="ORF">PoB_006135500</name>
</gene>
<dbReference type="EMBL" id="BLXT01006948">
    <property type="protein sequence ID" value="GFO34850.1"/>
    <property type="molecule type" value="Genomic_DNA"/>
</dbReference>